<dbReference type="EMBL" id="JAHLFE010000034">
    <property type="protein sequence ID" value="MBU3843609.1"/>
    <property type="molecule type" value="Genomic_DNA"/>
</dbReference>
<name>A0A948TEV5_9GAMM</name>
<protein>
    <submittedName>
        <fullName evidence="2">DUF1792 domain-containing protein</fullName>
    </submittedName>
</protein>
<evidence type="ECO:0000313" key="3">
    <source>
        <dbReference type="Proteomes" id="UP000733611"/>
    </source>
</evidence>
<feature type="domain" description="Glycosyltransferase GT-D fold" evidence="1">
    <location>
        <begin position="78"/>
        <end position="193"/>
    </location>
</feature>
<reference evidence="2" key="2">
    <citation type="submission" date="2021-04" db="EMBL/GenBank/DDBJ databases">
        <authorList>
            <person name="Gilroy R."/>
        </authorList>
    </citation>
    <scope>NUCLEOTIDE SEQUENCE</scope>
    <source>
        <strain evidence="2">378</strain>
    </source>
</reference>
<evidence type="ECO:0000313" key="2">
    <source>
        <dbReference type="EMBL" id="MBU3843609.1"/>
    </source>
</evidence>
<proteinExistence type="predicted"/>
<dbReference type="Pfam" id="PF08759">
    <property type="entry name" value="GT-D"/>
    <property type="match status" value="2"/>
</dbReference>
<evidence type="ECO:0000259" key="1">
    <source>
        <dbReference type="Pfam" id="PF08759"/>
    </source>
</evidence>
<gene>
    <name evidence="2" type="ORF">H9847_01865</name>
</gene>
<organism evidence="2 3">
    <name type="scientific">Candidatus Anaerobiospirillum pullicola</name>
    <dbReference type="NCBI Taxonomy" id="2838451"/>
    <lineage>
        <taxon>Bacteria</taxon>
        <taxon>Pseudomonadati</taxon>
        <taxon>Pseudomonadota</taxon>
        <taxon>Gammaproteobacteria</taxon>
        <taxon>Aeromonadales</taxon>
        <taxon>Succinivibrionaceae</taxon>
        <taxon>Anaerobiospirillum</taxon>
    </lineage>
</organism>
<comment type="caution">
    <text evidence="2">The sequence shown here is derived from an EMBL/GenBank/DDBJ whole genome shotgun (WGS) entry which is preliminary data.</text>
</comment>
<sequence>MGLELFLRNLKYLTRYNFKGTYNAAHQNTLEQLRQETNLLLNKMVDNIPWELELMPHPNVLSSQETVEALLANDKLSLCRFGDGELYMAFLNQSGVFQQFNPQLAAELKEVLSSRDPNIGVAVAYPLYHSLQEFHEKQRLFFRIHGQQMRQMLQPYLAKDWLYYDSYCSMPYHLFTSIDFAAYFQRFAQLWTGTSADSNAVNTNAVEGEREKWKEGSTAQHTASAKLDQGKDIVVICGKTVFNKIRYNIFDTARSIKYIYGPSGNAYDHIDELTEQALQTDPQHTKFIILGHTATVLAYRLAKAGHRAIDVGHLAKDYNSWRMQEQLTTANIFKFYEKD</sequence>
<feature type="domain" description="Glycosyltransferase GT-D fold" evidence="1">
    <location>
        <begin position="219"/>
        <end position="325"/>
    </location>
</feature>
<accession>A0A948TEV5</accession>
<dbReference type="AlphaFoldDB" id="A0A948TEV5"/>
<dbReference type="InterPro" id="IPR014869">
    <property type="entry name" value="GT-D"/>
</dbReference>
<dbReference type="Proteomes" id="UP000733611">
    <property type="component" value="Unassembled WGS sequence"/>
</dbReference>
<reference evidence="2" key="1">
    <citation type="journal article" date="2021" name="PeerJ">
        <title>Extensive microbial diversity within the chicken gut microbiome revealed by metagenomics and culture.</title>
        <authorList>
            <person name="Gilroy R."/>
            <person name="Ravi A."/>
            <person name="Getino M."/>
            <person name="Pursley I."/>
            <person name="Horton D.L."/>
            <person name="Alikhan N.F."/>
            <person name="Baker D."/>
            <person name="Gharbi K."/>
            <person name="Hall N."/>
            <person name="Watson M."/>
            <person name="Adriaenssens E.M."/>
            <person name="Foster-Nyarko E."/>
            <person name="Jarju S."/>
            <person name="Secka A."/>
            <person name="Antonio M."/>
            <person name="Oren A."/>
            <person name="Chaudhuri R.R."/>
            <person name="La Ragione R."/>
            <person name="Hildebrand F."/>
            <person name="Pallen M.J."/>
        </authorList>
    </citation>
    <scope>NUCLEOTIDE SEQUENCE</scope>
    <source>
        <strain evidence="2">378</strain>
    </source>
</reference>